<dbReference type="GO" id="GO:0022627">
    <property type="term" value="C:cytosolic small ribosomal subunit"/>
    <property type="evidence" value="ECO:0007669"/>
    <property type="project" value="TreeGrafter"/>
</dbReference>
<dbReference type="InterPro" id="IPR023591">
    <property type="entry name" value="Ribosomal_uS2_flav_dom_sf"/>
</dbReference>
<evidence type="ECO:0000256" key="2">
    <source>
        <dbReference type="ARBA" id="ARBA00022980"/>
    </source>
</evidence>
<gene>
    <name evidence="5" type="primary">rpsB</name>
    <name evidence="7" type="ORF">A2591_04035</name>
</gene>
<dbReference type="Proteomes" id="UP000178168">
    <property type="component" value="Unassembled WGS sequence"/>
</dbReference>
<dbReference type="InterPro" id="IPR005706">
    <property type="entry name" value="Ribosomal_uS2_bac/mit/plastid"/>
</dbReference>
<dbReference type="Gene3D" id="3.40.50.10490">
    <property type="entry name" value="Glucose-6-phosphate isomerase like protein, domain 1"/>
    <property type="match status" value="1"/>
</dbReference>
<dbReference type="GO" id="GO:0006412">
    <property type="term" value="P:translation"/>
    <property type="evidence" value="ECO:0007669"/>
    <property type="project" value="UniProtKB-UniRule"/>
</dbReference>
<evidence type="ECO:0000256" key="3">
    <source>
        <dbReference type="ARBA" id="ARBA00023274"/>
    </source>
</evidence>
<evidence type="ECO:0000313" key="8">
    <source>
        <dbReference type="Proteomes" id="UP000178168"/>
    </source>
</evidence>
<dbReference type="EMBL" id="MHUZ01000026">
    <property type="protein sequence ID" value="OHA85308.1"/>
    <property type="molecule type" value="Genomic_DNA"/>
</dbReference>
<dbReference type="CDD" id="cd01425">
    <property type="entry name" value="RPS2"/>
    <property type="match status" value="1"/>
</dbReference>
<dbReference type="STRING" id="1802730.A2591_04035"/>
<evidence type="ECO:0000256" key="1">
    <source>
        <dbReference type="ARBA" id="ARBA00006242"/>
    </source>
</evidence>
<dbReference type="InterPro" id="IPR018130">
    <property type="entry name" value="Ribosomal_uS2_CS"/>
</dbReference>
<proteinExistence type="inferred from homology"/>
<dbReference type="SUPFAM" id="SSF52313">
    <property type="entry name" value="Ribosomal protein S2"/>
    <property type="match status" value="1"/>
</dbReference>
<dbReference type="AlphaFoldDB" id="A0A1G2SKS8"/>
<evidence type="ECO:0000313" key="7">
    <source>
        <dbReference type="EMBL" id="OHA85308.1"/>
    </source>
</evidence>
<dbReference type="HAMAP" id="MF_00291_B">
    <property type="entry name" value="Ribosomal_uS2_B"/>
    <property type="match status" value="1"/>
</dbReference>
<accession>A0A1G2SKS8</accession>
<dbReference type="Pfam" id="PF00318">
    <property type="entry name" value="Ribosomal_S2"/>
    <property type="match status" value="1"/>
</dbReference>
<dbReference type="NCBIfam" id="TIGR01011">
    <property type="entry name" value="rpsB_bact"/>
    <property type="match status" value="1"/>
</dbReference>
<reference evidence="7 8" key="1">
    <citation type="journal article" date="2016" name="Nat. Commun.">
        <title>Thousands of microbial genomes shed light on interconnected biogeochemical processes in an aquifer system.</title>
        <authorList>
            <person name="Anantharaman K."/>
            <person name="Brown C.T."/>
            <person name="Hug L.A."/>
            <person name="Sharon I."/>
            <person name="Castelle C.J."/>
            <person name="Probst A.J."/>
            <person name="Thomas B.C."/>
            <person name="Singh A."/>
            <person name="Wilkins M.J."/>
            <person name="Karaoz U."/>
            <person name="Brodie E.L."/>
            <person name="Williams K.H."/>
            <person name="Hubbard S.S."/>
            <person name="Banfield J.F."/>
        </authorList>
    </citation>
    <scope>NUCLEOTIDE SEQUENCE [LARGE SCALE GENOMIC DNA]</scope>
</reference>
<dbReference type="PRINTS" id="PR00395">
    <property type="entry name" value="RIBOSOMALS2"/>
</dbReference>
<dbReference type="Gene3D" id="1.10.287.610">
    <property type="entry name" value="Helix hairpin bin"/>
    <property type="match status" value="1"/>
</dbReference>
<name>A0A1G2SKS8_9BACT</name>
<evidence type="ECO:0000256" key="6">
    <source>
        <dbReference type="RuleBase" id="RU003631"/>
    </source>
</evidence>
<dbReference type="InterPro" id="IPR001865">
    <property type="entry name" value="Ribosomal_uS2"/>
</dbReference>
<keyword evidence="2 5" id="KW-0689">Ribosomal protein</keyword>
<dbReference type="PROSITE" id="PS00963">
    <property type="entry name" value="RIBOSOMAL_S2_2"/>
    <property type="match status" value="1"/>
</dbReference>
<organism evidence="7 8">
    <name type="scientific">Candidatus Yonathbacteria bacterium RIFOXYD1_FULL_52_36</name>
    <dbReference type="NCBI Taxonomy" id="1802730"/>
    <lineage>
        <taxon>Bacteria</taxon>
        <taxon>Candidatus Yonathiibacteriota</taxon>
    </lineage>
</organism>
<dbReference type="PANTHER" id="PTHR12534">
    <property type="entry name" value="30S RIBOSOMAL PROTEIN S2 PROKARYOTIC AND ORGANELLAR"/>
    <property type="match status" value="1"/>
</dbReference>
<evidence type="ECO:0000256" key="5">
    <source>
        <dbReference type="HAMAP-Rule" id="MF_00291"/>
    </source>
</evidence>
<keyword evidence="3 5" id="KW-0687">Ribonucleoprotein</keyword>
<evidence type="ECO:0000256" key="4">
    <source>
        <dbReference type="ARBA" id="ARBA00035256"/>
    </source>
</evidence>
<sequence>MSNTTDTVFIERMFEAGAHFGLSRSRRHPTAKNFVFGAKNGIEIIDLEKTKAQLEEAKEVIRTLSRTGKKVLFVGTKNEGRGAVIDTASSIEMPYVVNRWLGGTLSNFSQIKKRIAHMEDLVEKRGSGMLDKYTKKERLLIDREIERLEKHFAGLAVMKELPAALFVIDAKKEHIAVAEARGMKIPVMSLSSSDCDFGKIEYPIPANDASASSIAFFLSEIAAAWKEGKTVTKS</sequence>
<comment type="caution">
    <text evidence="7">The sequence shown here is derived from an EMBL/GenBank/DDBJ whole genome shotgun (WGS) entry which is preliminary data.</text>
</comment>
<comment type="similarity">
    <text evidence="1 5 6">Belongs to the universal ribosomal protein uS2 family.</text>
</comment>
<protein>
    <recommendedName>
        <fullName evidence="4 5">Small ribosomal subunit protein uS2</fullName>
    </recommendedName>
</protein>
<dbReference type="PANTHER" id="PTHR12534:SF0">
    <property type="entry name" value="SMALL RIBOSOMAL SUBUNIT PROTEIN US2M"/>
    <property type="match status" value="1"/>
</dbReference>
<dbReference type="GO" id="GO:0003735">
    <property type="term" value="F:structural constituent of ribosome"/>
    <property type="evidence" value="ECO:0007669"/>
    <property type="project" value="InterPro"/>
</dbReference>